<feature type="transmembrane region" description="Helical" evidence="11">
    <location>
        <begin position="587"/>
        <end position="606"/>
    </location>
</feature>
<dbReference type="Pfam" id="PF01061">
    <property type="entry name" value="ABC2_membrane"/>
    <property type="match status" value="2"/>
</dbReference>
<feature type="transmembrane region" description="Helical" evidence="11">
    <location>
        <begin position="1179"/>
        <end position="1203"/>
    </location>
</feature>
<feature type="transmembrane region" description="Helical" evidence="11">
    <location>
        <begin position="477"/>
        <end position="497"/>
    </location>
</feature>
<feature type="region of interest" description="Disordered" evidence="10">
    <location>
        <begin position="733"/>
        <end position="771"/>
    </location>
</feature>
<keyword evidence="4" id="KW-1003">Cell membrane</keyword>
<dbReference type="InterPro" id="IPR034001">
    <property type="entry name" value="ABCG_PDR_1"/>
</dbReference>
<gene>
    <name evidence="13" type="ORF">BO82DRAFT_352980</name>
</gene>
<dbReference type="SUPFAM" id="SSF52540">
    <property type="entry name" value="P-loop containing nucleoside triphosphate hydrolases"/>
    <property type="match status" value="2"/>
</dbReference>
<dbReference type="Proteomes" id="UP000248340">
    <property type="component" value="Unassembled WGS sequence"/>
</dbReference>
<dbReference type="Pfam" id="PF00005">
    <property type="entry name" value="ABC_tran"/>
    <property type="match status" value="2"/>
</dbReference>
<dbReference type="GO" id="GO:0005524">
    <property type="term" value="F:ATP binding"/>
    <property type="evidence" value="ECO:0007669"/>
    <property type="project" value="UniProtKB-KW"/>
</dbReference>
<evidence type="ECO:0000256" key="5">
    <source>
        <dbReference type="ARBA" id="ARBA00022692"/>
    </source>
</evidence>
<dbReference type="Pfam" id="PF06422">
    <property type="entry name" value="PDR_CDR"/>
    <property type="match status" value="2"/>
</dbReference>
<keyword evidence="6" id="KW-0547">Nucleotide-binding</keyword>
<dbReference type="CDD" id="cd03232">
    <property type="entry name" value="ABCG_PDR_domain2"/>
    <property type="match status" value="1"/>
</dbReference>
<dbReference type="InterPro" id="IPR027417">
    <property type="entry name" value="P-loop_NTPase"/>
</dbReference>
<evidence type="ECO:0000256" key="7">
    <source>
        <dbReference type="ARBA" id="ARBA00022840"/>
    </source>
</evidence>
<evidence type="ECO:0000256" key="6">
    <source>
        <dbReference type="ARBA" id="ARBA00022741"/>
    </source>
</evidence>
<evidence type="ECO:0000256" key="4">
    <source>
        <dbReference type="ARBA" id="ARBA00022475"/>
    </source>
</evidence>
<evidence type="ECO:0000313" key="14">
    <source>
        <dbReference type="Proteomes" id="UP000248340"/>
    </source>
</evidence>
<feature type="transmembrane region" description="Helical" evidence="11">
    <location>
        <begin position="1255"/>
        <end position="1280"/>
    </location>
</feature>
<dbReference type="PANTHER" id="PTHR19241">
    <property type="entry name" value="ATP-BINDING CASSETTE TRANSPORTER"/>
    <property type="match status" value="1"/>
</dbReference>
<comment type="similarity">
    <text evidence="2">Belongs to the ABC transporter superfamily. ABCG family. PDR (TC 3.A.1.205) subfamily.</text>
</comment>
<dbReference type="PROSITE" id="PS50893">
    <property type="entry name" value="ABC_TRANSPORTER_2"/>
    <property type="match status" value="2"/>
</dbReference>
<keyword evidence="7" id="KW-0067">ATP-binding</keyword>
<dbReference type="GO" id="GO:0140359">
    <property type="term" value="F:ABC-type transporter activity"/>
    <property type="evidence" value="ECO:0007669"/>
    <property type="project" value="InterPro"/>
</dbReference>
<evidence type="ECO:0000256" key="10">
    <source>
        <dbReference type="SAM" id="MobiDB-lite"/>
    </source>
</evidence>
<dbReference type="InterPro" id="IPR010929">
    <property type="entry name" value="PDR_CDR_ABC"/>
</dbReference>
<keyword evidence="8 11" id="KW-1133">Transmembrane helix</keyword>
<feature type="domain" description="ABC transporter" evidence="12">
    <location>
        <begin position="107"/>
        <end position="351"/>
    </location>
</feature>
<comment type="subcellular location">
    <subcellularLocation>
        <location evidence="1">Cell membrane</location>
        <topology evidence="1">Multi-pass membrane protein</topology>
    </subcellularLocation>
</comment>
<dbReference type="InterPro" id="IPR003439">
    <property type="entry name" value="ABC_transporter-like_ATP-bd"/>
</dbReference>
<feature type="domain" description="ABC transporter" evidence="12">
    <location>
        <begin position="776"/>
        <end position="1022"/>
    </location>
</feature>
<feature type="transmembrane region" description="Helical" evidence="11">
    <location>
        <begin position="518"/>
        <end position="541"/>
    </location>
</feature>
<dbReference type="EMBL" id="KZ821690">
    <property type="protein sequence ID" value="PYH83262.1"/>
    <property type="molecule type" value="Genomic_DNA"/>
</dbReference>
<feature type="transmembrane region" description="Helical" evidence="11">
    <location>
        <begin position="1223"/>
        <end position="1243"/>
    </location>
</feature>
<feature type="transmembrane region" description="Helical" evidence="11">
    <location>
        <begin position="444"/>
        <end position="465"/>
    </location>
</feature>
<evidence type="ECO:0000256" key="3">
    <source>
        <dbReference type="ARBA" id="ARBA00022448"/>
    </source>
</evidence>
<dbReference type="GeneID" id="37137584"/>
<keyword evidence="5 11" id="KW-0812">Transmembrane</keyword>
<accession>A0A319DWH0</accession>
<dbReference type="InterPro" id="IPR034003">
    <property type="entry name" value="ABCG_PDR_2"/>
</dbReference>
<dbReference type="PROSITE" id="PS00211">
    <property type="entry name" value="ABC_TRANSPORTER_1"/>
    <property type="match status" value="1"/>
</dbReference>
<reference evidence="13 14" key="1">
    <citation type="submission" date="2016-12" db="EMBL/GenBank/DDBJ databases">
        <title>The genomes of Aspergillus section Nigri reveals drivers in fungal speciation.</title>
        <authorList>
            <consortium name="DOE Joint Genome Institute"/>
            <person name="Vesth T.C."/>
            <person name="Nybo J."/>
            <person name="Theobald S."/>
            <person name="Brandl J."/>
            <person name="Frisvad J.C."/>
            <person name="Nielsen K.F."/>
            <person name="Lyhne E.K."/>
            <person name="Kogle M.E."/>
            <person name="Kuo A."/>
            <person name="Riley R."/>
            <person name="Clum A."/>
            <person name="Nolan M."/>
            <person name="Lipzen A."/>
            <person name="Salamov A."/>
            <person name="Henrissat B."/>
            <person name="Wiebenga A."/>
            <person name="De Vries R.P."/>
            <person name="Grigoriev I.V."/>
            <person name="Mortensen U.H."/>
            <person name="Andersen M.R."/>
            <person name="Baker S.E."/>
        </authorList>
    </citation>
    <scope>NUCLEOTIDE SEQUENCE [LARGE SCALE GENOMIC DNA]</scope>
    <source>
        <strain evidence="13 14">CBS 121591</strain>
    </source>
</reference>
<evidence type="ECO:0000256" key="9">
    <source>
        <dbReference type="ARBA" id="ARBA00023136"/>
    </source>
</evidence>
<evidence type="ECO:0000256" key="2">
    <source>
        <dbReference type="ARBA" id="ARBA00006012"/>
    </source>
</evidence>
<protein>
    <submittedName>
        <fullName evidence="13">ABC transporter PeaB1</fullName>
    </submittedName>
</protein>
<evidence type="ECO:0000256" key="1">
    <source>
        <dbReference type="ARBA" id="ARBA00004651"/>
    </source>
</evidence>
<dbReference type="GO" id="GO:0016887">
    <property type="term" value="F:ATP hydrolysis activity"/>
    <property type="evidence" value="ECO:0007669"/>
    <property type="project" value="InterPro"/>
</dbReference>
<feature type="transmembrane region" description="Helical" evidence="11">
    <location>
        <begin position="556"/>
        <end position="575"/>
    </location>
</feature>
<dbReference type="GO" id="GO:0005886">
    <property type="term" value="C:plasma membrane"/>
    <property type="evidence" value="ECO:0007669"/>
    <property type="project" value="UniProtKB-SubCell"/>
</dbReference>
<dbReference type="SMART" id="SM00382">
    <property type="entry name" value="AAA"/>
    <property type="match status" value="2"/>
</dbReference>
<keyword evidence="9 11" id="KW-0472">Membrane</keyword>
<evidence type="ECO:0000259" key="12">
    <source>
        <dbReference type="PROSITE" id="PS50893"/>
    </source>
</evidence>
<dbReference type="Pfam" id="PF19055">
    <property type="entry name" value="ABC2_membrane_7"/>
    <property type="match status" value="1"/>
</dbReference>
<evidence type="ECO:0000256" key="11">
    <source>
        <dbReference type="SAM" id="Phobius"/>
    </source>
</evidence>
<feature type="compositionally biased region" description="Polar residues" evidence="10">
    <location>
        <begin position="1"/>
        <end position="18"/>
    </location>
</feature>
<dbReference type="VEuPathDB" id="FungiDB:BO82DRAFT_352980"/>
<dbReference type="InterPro" id="IPR003593">
    <property type="entry name" value="AAA+_ATPase"/>
</dbReference>
<dbReference type="OrthoDB" id="245989at2759"/>
<dbReference type="STRING" id="1448315.A0A319DWH0"/>
<dbReference type="CDD" id="cd03233">
    <property type="entry name" value="ABCG_PDR_domain1"/>
    <property type="match status" value="1"/>
</dbReference>
<dbReference type="RefSeq" id="XP_025493462.1">
    <property type="nucleotide sequence ID" value="XM_025634843.1"/>
</dbReference>
<evidence type="ECO:0000256" key="8">
    <source>
        <dbReference type="ARBA" id="ARBA00022989"/>
    </source>
</evidence>
<keyword evidence="3" id="KW-0813">Transport</keyword>
<sequence>MEKYQATDTLQQDSSGSGVMTPVNAESLPDKEQIALHDDPLSDSSNSVAVEPIALSVKRFLSLRHADGNSLQSARIMMENVTVEGSGTGALPAPSVLTAAKGGFGLLEPIQSRLHRPSSRPILRDFSAAIQPGEMVLVIGKPGSGCTTFLKTLAGMWNEYKGVQGTLTFGGQRMEDVIDKDPQDVVFCGESDDHFPTLTVFETLRFAMRARCGPKPSSSDIDARVKQLAQLIGLGHVLNTKVGDAYIRGVSGGERRRVSLAEALATCARLICLDNPTNGLDSSTALEFIEMMREWTHQSQCVTAMSVYQGSDAIVPYFDKVVVINAGRQIFYGSIQDAKSYFLSLGFECSSATTTTDFLNSMSASPEVRRVHEAHQNQVPRTPDEFQQEFRRSVHFEELKSAVQAAKSLPAVARPSKSAQYALPLYQQIAYCTTRQVRIIQHNYNSLVVEALCIVVQSLILGTLFRNQQRSTGSFFIFASALFYSVLVPALQAMAEFRSTFAQRPLILKHKRYRLYRPMAYGFGLIMTDIVWKIFVIFWNIPLYFLTGFQMNAGKFFTWFIVVYIEHLALSMFFRSVAVYSSNMYRAVLPVGIFFNMYVLYTGLYVPPPQMQVWLGWLRYLNPLHYGFESVMINEFGNLSYECSTADLVPSGPEYTSIANQVCAVVGSEPGQRMLSGMAYIKAQYGFEKSNLWRNLGINAAFFIAFGLASAIGMERLKQPAGRLATVFYRGMGSKKSSAPQPGAKMSDQESGDLDLDVPPEAGRGNTRERSATLEYQPRSLTWTGLNLDVKTKDGQKRLLDNLNGSVYSGQLKALMGVSGAGKTTLLNALAGRSKVGVLTGTLALNGQLLPKSFNRHMGYVQQQDIHLPTQSVREALQMTARLRRSQDVSLEEKDAYVEEVIRSLDMESIADALVGTPGAGLNLEQRKRVSIGVEMAAKPDILFLDEPTSGLDGQSAYSIVRLLRRLADSGQAIICTIHQPAAELISTFDELYLLARGGRVVYDGPLGAESQQALAYFAEHARPCRERENPAEYFLEVIGAGTRRDVQTDWAEIWKRSHGQPSSTQIAPASPKSDSSMSLHAAPFHYQMVVLLKRTWLYYWRAPDYAQAKLWLNAGNALLNGMTYLNSPLTQRGAYNRVFSSFMSLIVGPPLGLQVQPRFVTLRNIFEHRERESLTYHWMAFSLSAILVELPYAFCTSLVYWLLWYFPVGYFRDSNHAGYSFLMYQLFSVFATSLAQLCASLMPTVEAALSANGFFFMFCNTFAGTLSPAPVTPAGWRWYYKVSPLFYMNEGVVVDVLHDLPLHCAKSEMSVFQPPTGQSCYQYAAAFLRDATGFLVNPNSTANCEYCPYKNGQAYYTQYDYSYSHRGRNVGVFIGFIAFNFTMVLVITYLTRVRRRR</sequence>
<organism evidence="13 14">
    <name type="scientific">Aspergillus uvarum CBS 121591</name>
    <dbReference type="NCBI Taxonomy" id="1448315"/>
    <lineage>
        <taxon>Eukaryota</taxon>
        <taxon>Fungi</taxon>
        <taxon>Dikarya</taxon>
        <taxon>Ascomycota</taxon>
        <taxon>Pezizomycotina</taxon>
        <taxon>Eurotiomycetes</taxon>
        <taxon>Eurotiomycetidae</taxon>
        <taxon>Eurotiales</taxon>
        <taxon>Aspergillaceae</taxon>
        <taxon>Aspergillus</taxon>
        <taxon>Aspergillus subgen. Circumdati</taxon>
    </lineage>
</organism>
<dbReference type="InterPro" id="IPR043926">
    <property type="entry name" value="ABCG_dom"/>
</dbReference>
<proteinExistence type="inferred from homology"/>
<dbReference type="Gene3D" id="3.40.50.300">
    <property type="entry name" value="P-loop containing nucleotide triphosphate hydrolases"/>
    <property type="match status" value="2"/>
</dbReference>
<name>A0A319DWH0_9EURO</name>
<dbReference type="InterPro" id="IPR017871">
    <property type="entry name" value="ABC_transporter-like_CS"/>
</dbReference>
<keyword evidence="14" id="KW-1185">Reference proteome</keyword>
<feature type="transmembrane region" description="Helical" evidence="11">
    <location>
        <begin position="1371"/>
        <end position="1392"/>
    </location>
</feature>
<feature type="region of interest" description="Disordered" evidence="10">
    <location>
        <begin position="1"/>
        <end position="29"/>
    </location>
</feature>
<feature type="transmembrane region" description="Helical" evidence="11">
    <location>
        <begin position="696"/>
        <end position="714"/>
    </location>
</feature>
<dbReference type="InterPro" id="IPR013525">
    <property type="entry name" value="ABC2_TM"/>
</dbReference>
<dbReference type="FunFam" id="3.40.50.300:FF:000054">
    <property type="entry name" value="ABC multidrug transporter atrF"/>
    <property type="match status" value="1"/>
</dbReference>
<evidence type="ECO:0000313" key="13">
    <source>
        <dbReference type="EMBL" id="PYH83262.1"/>
    </source>
</evidence>